<comment type="caution">
    <text evidence="9">The sequence shown here is derived from an EMBL/GenBank/DDBJ whole genome shotgun (WGS) entry which is preliminary data.</text>
</comment>
<feature type="transmembrane region" description="Helical" evidence="8">
    <location>
        <begin position="6"/>
        <end position="24"/>
    </location>
</feature>
<evidence type="ECO:0000256" key="6">
    <source>
        <dbReference type="ARBA" id="ARBA00023170"/>
    </source>
</evidence>
<evidence type="ECO:0000256" key="3">
    <source>
        <dbReference type="ARBA" id="ARBA00022692"/>
    </source>
</evidence>
<evidence type="ECO:0000313" key="9">
    <source>
        <dbReference type="EMBL" id="KAJ8947251.1"/>
    </source>
</evidence>
<evidence type="ECO:0000256" key="8">
    <source>
        <dbReference type="SAM" id="Phobius"/>
    </source>
</evidence>
<dbReference type="EMBL" id="JANEYF010002389">
    <property type="protein sequence ID" value="KAJ8947251.1"/>
    <property type="molecule type" value="Genomic_DNA"/>
</dbReference>
<dbReference type="GO" id="GO:0043025">
    <property type="term" value="C:neuronal cell body"/>
    <property type="evidence" value="ECO:0007669"/>
    <property type="project" value="TreeGrafter"/>
</dbReference>
<dbReference type="AlphaFoldDB" id="A0AAV8Y6Z7"/>
<comment type="subcellular location">
    <subcellularLocation>
        <location evidence="1">Cell membrane</location>
        <topology evidence="1">Multi-pass membrane protein</topology>
    </subcellularLocation>
</comment>
<sequence length="102" mass="11592">MVFVNYALYSTIYTISTIAIVMSCDGVEESGKKIVKTCFLYQEVLEKPWLKQDLILFAKFTKQLAPKFSAAGFFQINQSVLSTLFSAVITYLIIILQFNMTL</sequence>
<dbReference type="InterPro" id="IPR013604">
    <property type="entry name" value="7TM_chemorcpt"/>
</dbReference>
<organism evidence="9 10">
    <name type="scientific">Rhamnusium bicolor</name>
    <dbReference type="NCBI Taxonomy" id="1586634"/>
    <lineage>
        <taxon>Eukaryota</taxon>
        <taxon>Metazoa</taxon>
        <taxon>Ecdysozoa</taxon>
        <taxon>Arthropoda</taxon>
        <taxon>Hexapoda</taxon>
        <taxon>Insecta</taxon>
        <taxon>Pterygota</taxon>
        <taxon>Neoptera</taxon>
        <taxon>Endopterygota</taxon>
        <taxon>Coleoptera</taxon>
        <taxon>Polyphaga</taxon>
        <taxon>Cucujiformia</taxon>
        <taxon>Chrysomeloidea</taxon>
        <taxon>Cerambycidae</taxon>
        <taxon>Lepturinae</taxon>
        <taxon>Rhagiini</taxon>
        <taxon>Rhamnusium</taxon>
    </lineage>
</organism>
<keyword evidence="10" id="KW-1185">Reference proteome</keyword>
<accession>A0AAV8Y6Z7</accession>
<keyword evidence="5 8" id="KW-0472">Membrane</keyword>
<keyword evidence="4 8" id="KW-1133">Transmembrane helix</keyword>
<dbReference type="Proteomes" id="UP001162156">
    <property type="component" value="Unassembled WGS sequence"/>
</dbReference>
<proteinExistence type="predicted"/>
<evidence type="ECO:0000256" key="1">
    <source>
        <dbReference type="ARBA" id="ARBA00004651"/>
    </source>
</evidence>
<dbReference type="GO" id="GO:0007165">
    <property type="term" value="P:signal transduction"/>
    <property type="evidence" value="ECO:0007669"/>
    <property type="project" value="UniProtKB-KW"/>
</dbReference>
<dbReference type="GO" id="GO:0030424">
    <property type="term" value="C:axon"/>
    <property type="evidence" value="ECO:0007669"/>
    <property type="project" value="TreeGrafter"/>
</dbReference>
<dbReference type="PANTHER" id="PTHR21143">
    <property type="entry name" value="INVERTEBRATE GUSTATORY RECEPTOR"/>
    <property type="match status" value="1"/>
</dbReference>
<dbReference type="PANTHER" id="PTHR21143:SF104">
    <property type="entry name" value="GUSTATORY RECEPTOR 8A-RELATED"/>
    <property type="match status" value="1"/>
</dbReference>
<name>A0AAV8Y6Z7_9CUCU</name>
<reference evidence="9" key="1">
    <citation type="journal article" date="2023" name="Insect Mol. Biol.">
        <title>Genome sequencing provides insights into the evolution of gene families encoding plant cell wall-degrading enzymes in longhorned beetles.</title>
        <authorList>
            <person name="Shin N.R."/>
            <person name="Okamura Y."/>
            <person name="Kirsch R."/>
            <person name="Pauchet Y."/>
        </authorList>
    </citation>
    <scope>NUCLEOTIDE SEQUENCE</scope>
    <source>
        <strain evidence="9">RBIC_L_NR</strain>
    </source>
</reference>
<keyword evidence="2" id="KW-1003">Cell membrane</keyword>
<keyword evidence="6" id="KW-0675">Receptor</keyword>
<gene>
    <name evidence="9" type="ORF">NQ314_008650</name>
</gene>
<evidence type="ECO:0000313" key="10">
    <source>
        <dbReference type="Proteomes" id="UP001162156"/>
    </source>
</evidence>
<keyword evidence="3 8" id="KW-0812">Transmembrane</keyword>
<dbReference type="GO" id="GO:0007635">
    <property type="term" value="P:chemosensory behavior"/>
    <property type="evidence" value="ECO:0007669"/>
    <property type="project" value="TreeGrafter"/>
</dbReference>
<keyword evidence="7" id="KW-0807">Transducer</keyword>
<dbReference type="GO" id="GO:0030425">
    <property type="term" value="C:dendrite"/>
    <property type="evidence" value="ECO:0007669"/>
    <property type="project" value="TreeGrafter"/>
</dbReference>
<dbReference type="Pfam" id="PF08395">
    <property type="entry name" value="7tm_7"/>
    <property type="match status" value="1"/>
</dbReference>
<dbReference type="GO" id="GO:0050909">
    <property type="term" value="P:sensory perception of taste"/>
    <property type="evidence" value="ECO:0007669"/>
    <property type="project" value="InterPro"/>
</dbReference>
<evidence type="ECO:0000256" key="5">
    <source>
        <dbReference type="ARBA" id="ARBA00023136"/>
    </source>
</evidence>
<evidence type="ECO:0000256" key="2">
    <source>
        <dbReference type="ARBA" id="ARBA00022475"/>
    </source>
</evidence>
<dbReference type="GO" id="GO:0005886">
    <property type="term" value="C:plasma membrane"/>
    <property type="evidence" value="ECO:0007669"/>
    <property type="project" value="UniProtKB-SubCell"/>
</dbReference>
<protein>
    <submittedName>
        <fullName evidence="9">Uncharacterized protein</fullName>
    </submittedName>
</protein>
<evidence type="ECO:0000256" key="4">
    <source>
        <dbReference type="ARBA" id="ARBA00022989"/>
    </source>
</evidence>
<feature type="transmembrane region" description="Helical" evidence="8">
    <location>
        <begin position="80"/>
        <end position="100"/>
    </location>
</feature>
<evidence type="ECO:0000256" key="7">
    <source>
        <dbReference type="ARBA" id="ARBA00023224"/>
    </source>
</evidence>
<dbReference type="GO" id="GO:0008049">
    <property type="term" value="P:male courtship behavior"/>
    <property type="evidence" value="ECO:0007669"/>
    <property type="project" value="TreeGrafter"/>
</dbReference>